<proteinExistence type="predicted"/>
<name>A0A2S5B433_9BASI</name>
<keyword evidence="2" id="KW-1185">Reference proteome</keyword>
<dbReference type="Proteomes" id="UP000237144">
    <property type="component" value="Unassembled WGS sequence"/>
</dbReference>
<protein>
    <submittedName>
        <fullName evidence="1">Uncharacterized protein</fullName>
    </submittedName>
</protein>
<evidence type="ECO:0000313" key="2">
    <source>
        <dbReference type="Proteomes" id="UP000237144"/>
    </source>
</evidence>
<reference evidence="1 2" key="1">
    <citation type="journal article" date="2018" name="Front. Microbiol.">
        <title>Prospects for Fungal Bioremediation of Acidic Radioactive Waste Sites: Characterization and Genome Sequence of Rhodotorula taiwanensis MD1149.</title>
        <authorList>
            <person name="Tkavc R."/>
            <person name="Matrosova V.Y."/>
            <person name="Grichenko O.E."/>
            <person name="Gostincar C."/>
            <person name="Volpe R.P."/>
            <person name="Klimenkova P."/>
            <person name="Gaidamakova E.K."/>
            <person name="Zhou C.E."/>
            <person name="Stewart B.J."/>
            <person name="Lyman M.G."/>
            <person name="Malfatti S.A."/>
            <person name="Rubinfeld B."/>
            <person name="Courtot M."/>
            <person name="Singh J."/>
            <person name="Dalgard C.L."/>
            <person name="Hamilton T."/>
            <person name="Frey K.G."/>
            <person name="Gunde-Cimerman N."/>
            <person name="Dugan L."/>
            <person name="Daly M.J."/>
        </authorList>
    </citation>
    <scope>NUCLEOTIDE SEQUENCE [LARGE SCALE GENOMIC DNA]</scope>
    <source>
        <strain evidence="1 2">MD1149</strain>
    </source>
</reference>
<dbReference type="AlphaFoldDB" id="A0A2S5B433"/>
<accession>A0A2S5B433</accession>
<sequence length="460" mass="51267">MLLLPTRPLLKLATAHRYRSELSGTSSTAPLATASAACPTNARCDLSLRARAAPESTRLLVFLRLSHPSLRTKQPRLGSPARYSDHIMPRILDDYTVEMPHGSQFRSPLTDLATLAVGSQGQWHDRETTQYMSTVVARAKAWYDWALGWLVGNFAQPLRGTTQQQHRDMRQAVWKWLKVKYLTLRAARWQGLATIDVLDQVLEINITMVIVHVARSAGIALPLPEQGSWHALLASRETAWASRRRALFSLAAVPASSQDIDSIWSAPANARTEEPPLLEVHKALQNQHLLTARVGVWLRHLYALPLPADGVKVLTGHEDELFAQILRGLLQAFRACSSAGSADEVTIRWSAEYIVSRLAGVNPQADIGPADATEHGAERSRTSPAWLDAGWYRQPPMPPALPLQQQISPYLVVHHPNLHRQSEHEGDLPATVHELARISPRARGRYGVSSREWAQRWHAQ</sequence>
<comment type="caution">
    <text evidence="1">The sequence shown here is derived from an EMBL/GenBank/DDBJ whole genome shotgun (WGS) entry which is preliminary data.</text>
</comment>
<evidence type="ECO:0000313" key="1">
    <source>
        <dbReference type="EMBL" id="POY71540.1"/>
    </source>
</evidence>
<dbReference type="EMBL" id="PJQD01000083">
    <property type="protein sequence ID" value="POY71540.1"/>
    <property type="molecule type" value="Genomic_DNA"/>
</dbReference>
<gene>
    <name evidence="1" type="ORF">BMF94_5461</name>
</gene>
<organism evidence="1 2">
    <name type="scientific">Rhodotorula taiwanensis</name>
    <dbReference type="NCBI Taxonomy" id="741276"/>
    <lineage>
        <taxon>Eukaryota</taxon>
        <taxon>Fungi</taxon>
        <taxon>Dikarya</taxon>
        <taxon>Basidiomycota</taxon>
        <taxon>Pucciniomycotina</taxon>
        <taxon>Microbotryomycetes</taxon>
        <taxon>Sporidiobolales</taxon>
        <taxon>Sporidiobolaceae</taxon>
        <taxon>Rhodotorula</taxon>
    </lineage>
</organism>